<name>A0A5D3G2W5_9PSED</name>
<reference evidence="1 2" key="1">
    <citation type="submission" date="2019-08" db="EMBL/GenBank/DDBJ databases">
        <title>Subclass B2 metallo-beta lactamase from Pseudomonas synxantha.</title>
        <authorList>
            <person name="Poirel L."/>
            <person name="Palmieri M."/>
            <person name="Masseron A."/>
            <person name="Perreten V."/>
            <person name="Nordman P."/>
        </authorList>
    </citation>
    <scope>NUCLEOTIDE SEQUENCE [LARGE SCALE GENOMIC DNA]</scope>
    <source>
        <strain evidence="1 2">MCP106</strain>
    </source>
</reference>
<protein>
    <submittedName>
        <fullName evidence="1">Type VI secretion system baseplate subunit TssG</fullName>
    </submittedName>
</protein>
<organism evidence="1 2">
    <name type="scientific">Pseudomonas synxantha</name>
    <dbReference type="NCBI Taxonomy" id="47883"/>
    <lineage>
        <taxon>Bacteria</taxon>
        <taxon>Pseudomonadati</taxon>
        <taxon>Pseudomonadota</taxon>
        <taxon>Gammaproteobacteria</taxon>
        <taxon>Pseudomonadales</taxon>
        <taxon>Pseudomonadaceae</taxon>
        <taxon>Pseudomonas</taxon>
    </lineage>
</organism>
<dbReference type="AlphaFoldDB" id="A0A5D3G2W5"/>
<comment type="caution">
    <text evidence="1">The sequence shown here is derived from an EMBL/GenBank/DDBJ whole genome shotgun (WGS) entry which is preliminary data.</text>
</comment>
<gene>
    <name evidence="1" type="primary">tssG</name>
    <name evidence="1" type="ORF">FXO26_25970</name>
</gene>
<sequence length="335" mass="38042">MAGEGDSMHDLVTRRPSLGQSPWRYEFFSAMRCIESAYPQMPRWGTADHLRDDPVRLAQQVSLAFQPAMIAGWRLREGQAACLMVNFFGLTGVNGPMPLHFSERLLSLQVNHNDPGAAHFLDVFHHRLLSLLYRSWAMARPVVSADRPAHDRFRDYVSAFSPARMSALPGAGTYYVNQMVDQRRSARGLLAMVRDFLQVPVSVQTLVGRRAALEPEQCLRLGRQRESSQLGVATLVGKHAWNVQHSFTLQLGPLSWSDYQRLLPGAAFLLPLYQLVERYVGRTFQWDLQLQLDPAQVVQLRLGSQLPLGQATWLAAAGEPRRHRHWRFTAARFFQ</sequence>
<dbReference type="Pfam" id="PF06996">
    <property type="entry name" value="T6SS_TssG"/>
    <property type="match status" value="1"/>
</dbReference>
<accession>A0A5D3G2W5</accession>
<dbReference type="PANTHER" id="PTHR35564:SF4">
    <property type="entry name" value="CYTOPLASMIC PROTEIN"/>
    <property type="match status" value="1"/>
</dbReference>
<evidence type="ECO:0000313" key="1">
    <source>
        <dbReference type="EMBL" id="TYK54743.1"/>
    </source>
</evidence>
<dbReference type="InterPro" id="IPR010732">
    <property type="entry name" value="T6SS_TssG-like"/>
</dbReference>
<reference evidence="1 2" key="2">
    <citation type="submission" date="2019-08" db="EMBL/GenBank/DDBJ databases">
        <authorList>
            <person name="Brilhante M."/>
            <person name="Perreten V."/>
        </authorList>
    </citation>
    <scope>NUCLEOTIDE SEQUENCE [LARGE SCALE GENOMIC DNA]</scope>
    <source>
        <strain evidence="1 2">MCP106</strain>
    </source>
</reference>
<dbReference type="PANTHER" id="PTHR35564">
    <property type="match status" value="1"/>
</dbReference>
<dbReference type="NCBIfam" id="TIGR03347">
    <property type="entry name" value="VI_chp_1"/>
    <property type="match status" value="1"/>
</dbReference>
<evidence type="ECO:0000313" key="2">
    <source>
        <dbReference type="Proteomes" id="UP000324029"/>
    </source>
</evidence>
<proteinExistence type="predicted"/>
<dbReference type="RefSeq" id="WP_148854294.1">
    <property type="nucleotide sequence ID" value="NZ_VSRO01000017.1"/>
</dbReference>
<dbReference type="Proteomes" id="UP000324029">
    <property type="component" value="Unassembled WGS sequence"/>
</dbReference>
<dbReference type="EMBL" id="VSRO01000017">
    <property type="protein sequence ID" value="TYK54743.1"/>
    <property type="molecule type" value="Genomic_DNA"/>
</dbReference>